<name>A0ABU7DQ45_9TELE</name>
<evidence type="ECO:0000313" key="2">
    <source>
        <dbReference type="Proteomes" id="UP001352852"/>
    </source>
</evidence>
<organism evidence="1 2">
    <name type="scientific">Characodon lateralis</name>
    <dbReference type="NCBI Taxonomy" id="208331"/>
    <lineage>
        <taxon>Eukaryota</taxon>
        <taxon>Metazoa</taxon>
        <taxon>Chordata</taxon>
        <taxon>Craniata</taxon>
        <taxon>Vertebrata</taxon>
        <taxon>Euteleostomi</taxon>
        <taxon>Actinopterygii</taxon>
        <taxon>Neopterygii</taxon>
        <taxon>Teleostei</taxon>
        <taxon>Neoteleostei</taxon>
        <taxon>Acanthomorphata</taxon>
        <taxon>Ovalentaria</taxon>
        <taxon>Atherinomorphae</taxon>
        <taxon>Cyprinodontiformes</taxon>
        <taxon>Goodeidae</taxon>
        <taxon>Characodon</taxon>
    </lineage>
</organism>
<gene>
    <name evidence="1" type="ORF">CHARACLAT_010920</name>
</gene>
<keyword evidence="2" id="KW-1185">Reference proteome</keyword>
<comment type="caution">
    <text evidence="1">The sequence shown here is derived from an EMBL/GenBank/DDBJ whole genome shotgun (WGS) entry which is preliminary data.</text>
</comment>
<dbReference type="Proteomes" id="UP001352852">
    <property type="component" value="Unassembled WGS sequence"/>
</dbReference>
<evidence type="ECO:0000313" key="1">
    <source>
        <dbReference type="EMBL" id="MED6277203.1"/>
    </source>
</evidence>
<protein>
    <recommendedName>
        <fullName evidence="3">Secreted protein</fullName>
    </recommendedName>
</protein>
<proteinExistence type="predicted"/>
<reference evidence="1 2" key="1">
    <citation type="submission" date="2021-06" db="EMBL/GenBank/DDBJ databases">
        <authorList>
            <person name="Palmer J.M."/>
        </authorList>
    </citation>
    <scope>NUCLEOTIDE SEQUENCE [LARGE SCALE GENOMIC DNA]</scope>
    <source>
        <strain evidence="1 2">CL_MEX2019</strain>
        <tissue evidence="1">Muscle</tissue>
    </source>
</reference>
<accession>A0ABU7DQ45</accession>
<evidence type="ECO:0008006" key="3">
    <source>
        <dbReference type="Google" id="ProtNLM"/>
    </source>
</evidence>
<sequence length="147" mass="15977">MQSQVRFKRYTVCVCVCVCVCVGGGVPGFTIRACRGALEQSCSPFVKFMDLHCGAVFMAAARAQIRPAPIWILQLSVSSNVYSPLIVSDGDKVSHIFLSLSILLPLITGSRAVLTGCFPSGMLHSSHFKLPFLNSPQYNRACYLGSR</sequence>
<dbReference type="EMBL" id="JAHUTJ010033499">
    <property type="protein sequence ID" value="MED6277203.1"/>
    <property type="molecule type" value="Genomic_DNA"/>
</dbReference>